<feature type="signal peptide" evidence="1">
    <location>
        <begin position="1"/>
        <end position="25"/>
    </location>
</feature>
<keyword evidence="4" id="KW-1185">Reference proteome</keyword>
<evidence type="ECO:0000259" key="2">
    <source>
        <dbReference type="Pfam" id="PF13628"/>
    </source>
</evidence>
<dbReference type="OrthoDB" id="5515244at2"/>
<accession>A0A250ILC9</accession>
<feature type="chain" id="PRO_5012535444" description="DUF4142 domain-containing protein" evidence="1">
    <location>
        <begin position="26"/>
        <end position="219"/>
    </location>
</feature>
<sequence>MTMRRTLWGVGLLAALGMGAGCAHSDARHARSQGEKVGEAFAEKVRFADQLALFDQKQIALGQLALERSSNPEVRRFAQVLIRDHQNHLADLQTLADSKAFSLALVDLSTRDTATGGAGYEGAIEGAEKGDKSYDKKTDKQVNKFLERRDELASLSGREFDKEFLEQIEDDQEDGRDLVNEGLNRYRDDTSLALLLSRTGPVLQGHEFQINSLQGFIGD</sequence>
<evidence type="ECO:0000313" key="3">
    <source>
        <dbReference type="EMBL" id="ATB31746.1"/>
    </source>
</evidence>
<keyword evidence="1" id="KW-0732">Signal</keyword>
<proteinExistence type="predicted"/>
<dbReference type="PANTHER" id="PTHR38593:SF1">
    <property type="entry name" value="BLR2558 PROTEIN"/>
    <property type="match status" value="1"/>
</dbReference>
<dbReference type="InterPro" id="IPR025419">
    <property type="entry name" value="DUF4142"/>
</dbReference>
<dbReference type="Pfam" id="PF13628">
    <property type="entry name" value="DUF4142"/>
    <property type="match status" value="2"/>
</dbReference>
<dbReference type="RefSeq" id="WP_095980035.1">
    <property type="nucleotide sequence ID" value="NZ_CP022163.1"/>
</dbReference>
<feature type="domain" description="DUF4142" evidence="2">
    <location>
        <begin position="147"/>
        <end position="211"/>
    </location>
</feature>
<dbReference type="KEGG" id="mbd:MEBOL_005215"/>
<dbReference type="InterPro" id="IPR012347">
    <property type="entry name" value="Ferritin-like"/>
</dbReference>
<dbReference type="AlphaFoldDB" id="A0A250ILC9"/>
<gene>
    <name evidence="3" type="ORF">MEBOL_005215</name>
</gene>
<evidence type="ECO:0000256" key="1">
    <source>
        <dbReference type="SAM" id="SignalP"/>
    </source>
</evidence>
<organism evidence="3 4">
    <name type="scientific">Melittangium boletus DSM 14713</name>
    <dbReference type="NCBI Taxonomy" id="1294270"/>
    <lineage>
        <taxon>Bacteria</taxon>
        <taxon>Pseudomonadati</taxon>
        <taxon>Myxococcota</taxon>
        <taxon>Myxococcia</taxon>
        <taxon>Myxococcales</taxon>
        <taxon>Cystobacterineae</taxon>
        <taxon>Archangiaceae</taxon>
        <taxon>Melittangium</taxon>
    </lineage>
</organism>
<dbReference type="PROSITE" id="PS51257">
    <property type="entry name" value="PROKAR_LIPOPROTEIN"/>
    <property type="match status" value="1"/>
</dbReference>
<name>A0A250ILC9_9BACT</name>
<feature type="domain" description="DUF4142" evidence="2">
    <location>
        <begin position="46"/>
        <end position="111"/>
    </location>
</feature>
<dbReference type="EMBL" id="CP022163">
    <property type="protein sequence ID" value="ATB31746.1"/>
    <property type="molecule type" value="Genomic_DNA"/>
</dbReference>
<dbReference type="PANTHER" id="PTHR38593">
    <property type="entry name" value="BLR2558 PROTEIN"/>
    <property type="match status" value="1"/>
</dbReference>
<evidence type="ECO:0000313" key="4">
    <source>
        <dbReference type="Proteomes" id="UP000217289"/>
    </source>
</evidence>
<protein>
    <recommendedName>
        <fullName evidence="2">DUF4142 domain-containing protein</fullName>
    </recommendedName>
</protein>
<dbReference type="Gene3D" id="1.20.1260.10">
    <property type="match status" value="1"/>
</dbReference>
<dbReference type="Proteomes" id="UP000217289">
    <property type="component" value="Chromosome"/>
</dbReference>
<reference evidence="3 4" key="1">
    <citation type="submission" date="2017-06" db="EMBL/GenBank/DDBJ databases">
        <authorList>
            <person name="Kim H.J."/>
            <person name="Triplett B.A."/>
        </authorList>
    </citation>
    <scope>NUCLEOTIDE SEQUENCE [LARGE SCALE GENOMIC DNA]</scope>
    <source>
        <strain evidence="3 4">DSM 14713</strain>
    </source>
</reference>